<comment type="caution">
    <text evidence="5">The sequence shown here is derived from an EMBL/GenBank/DDBJ whole genome shotgun (WGS) entry which is preliminary data.</text>
</comment>
<dbReference type="Gene3D" id="2.40.50.40">
    <property type="match status" value="2"/>
</dbReference>
<feature type="region of interest" description="Disordered" evidence="3">
    <location>
        <begin position="1"/>
        <end position="104"/>
    </location>
</feature>
<feature type="domain" description="Chromo" evidence="4">
    <location>
        <begin position="99"/>
        <end position="158"/>
    </location>
</feature>
<feature type="compositionally biased region" description="Basic residues" evidence="3">
    <location>
        <begin position="1"/>
        <end position="11"/>
    </location>
</feature>
<feature type="compositionally biased region" description="Basic residues" evidence="3">
    <location>
        <begin position="153"/>
        <end position="184"/>
    </location>
</feature>
<comment type="subcellular location">
    <subcellularLocation>
        <location evidence="1">Nucleus</location>
    </subcellularLocation>
</comment>
<dbReference type="InterPro" id="IPR023779">
    <property type="entry name" value="Chromodomain_CS"/>
</dbReference>
<evidence type="ECO:0000256" key="2">
    <source>
        <dbReference type="ARBA" id="ARBA00023242"/>
    </source>
</evidence>
<keyword evidence="6" id="KW-1185">Reference proteome</keyword>
<dbReference type="PROSITE" id="PS50013">
    <property type="entry name" value="CHROMO_2"/>
    <property type="match status" value="1"/>
</dbReference>
<proteinExistence type="predicted"/>
<dbReference type="InterPro" id="IPR017984">
    <property type="entry name" value="Chromo_dom_subgr"/>
</dbReference>
<dbReference type="PANTHER" id="PTHR47240">
    <property type="entry name" value="CHROMO DOMAIN-CONTAINING PROTEIN LHP1"/>
    <property type="match status" value="1"/>
</dbReference>
<feature type="compositionally biased region" description="Acidic residues" evidence="3">
    <location>
        <begin position="46"/>
        <end position="88"/>
    </location>
</feature>
<evidence type="ECO:0000256" key="1">
    <source>
        <dbReference type="ARBA" id="ARBA00004123"/>
    </source>
</evidence>
<dbReference type="Pfam" id="PF00385">
    <property type="entry name" value="Chromo"/>
    <property type="match status" value="1"/>
</dbReference>
<sequence>MKVKGGGKKKSVAAAASGEGLLEDDPTTTPVANGGGEAAEGGHPLEEEEEEKEAAAEEGEDGEEADDDEDEDEDDGEGEGEGEGDEEGAERPKLDEGFYEIEAVRRKRVRKGQVQYLIKWRGWPETANTWEPFENLMSCSDVIEAFEDSLKSGKQRSSRKRKRKYGAPHAQAKKKPQNQQHRAHSAAYSSGGAETSSVDEPLTSSTPKILSFADLSSPTQVVGSGCNGEINLDMNGFETDQQVAQNGLAHGLQPPIQREEEPEYDPKLSELKATACSNGVDKENLAVNFRESKAFNSTGPTTGVHKTDSLDPGQSNRNTGAKRRKSGSVKRFKQELASGGSPAENAICSSEQQGFGNPDFPRNESSLIKSSVSNSTPVITKIIKPIGFSASVANNIQDVSVTFMVMRSDGKEVMVDNRFLKENCPLLLIDFYEQHLRYSPTS</sequence>
<dbReference type="InterPro" id="IPR000953">
    <property type="entry name" value="Chromo/chromo_shadow_dom"/>
</dbReference>
<dbReference type="SMART" id="SM00298">
    <property type="entry name" value="CHROMO"/>
    <property type="match status" value="1"/>
</dbReference>
<dbReference type="PROSITE" id="PS00598">
    <property type="entry name" value="CHROMO_1"/>
    <property type="match status" value="1"/>
</dbReference>
<dbReference type="SUPFAM" id="SSF54160">
    <property type="entry name" value="Chromo domain-like"/>
    <property type="match status" value="1"/>
</dbReference>
<feature type="region of interest" description="Disordered" evidence="3">
    <location>
        <begin position="292"/>
        <end position="356"/>
    </location>
</feature>
<reference evidence="5 6" key="1">
    <citation type="submission" date="2024-11" db="EMBL/GenBank/DDBJ databases">
        <title>Chromosome-level genome assembly of Eucalyptus globulus Labill. provides insights into its genome evolution.</title>
        <authorList>
            <person name="Li X."/>
        </authorList>
    </citation>
    <scope>NUCLEOTIDE SEQUENCE [LARGE SCALE GENOMIC DNA]</scope>
    <source>
        <strain evidence="5">CL2024</strain>
        <tissue evidence="5">Fresh tender leaves</tissue>
    </source>
</reference>
<dbReference type="InterPro" id="IPR023780">
    <property type="entry name" value="Chromo_domain"/>
</dbReference>
<evidence type="ECO:0000259" key="4">
    <source>
        <dbReference type="PROSITE" id="PS50013"/>
    </source>
</evidence>
<gene>
    <name evidence="5" type="ORF">ACJRO7_020491</name>
</gene>
<protein>
    <recommendedName>
        <fullName evidence="4">Chromo domain-containing protein</fullName>
    </recommendedName>
</protein>
<dbReference type="PRINTS" id="PR00504">
    <property type="entry name" value="CHROMODOMAIN"/>
</dbReference>
<dbReference type="Pfam" id="PF01393">
    <property type="entry name" value="Chromo_shadow"/>
    <property type="match status" value="1"/>
</dbReference>
<evidence type="ECO:0000313" key="6">
    <source>
        <dbReference type="Proteomes" id="UP001634007"/>
    </source>
</evidence>
<dbReference type="CDD" id="cd00024">
    <property type="entry name" value="CD_CSD"/>
    <property type="match status" value="1"/>
</dbReference>
<dbReference type="EMBL" id="JBJKBG010000005">
    <property type="protein sequence ID" value="KAL3739099.1"/>
    <property type="molecule type" value="Genomic_DNA"/>
</dbReference>
<organism evidence="5 6">
    <name type="scientific">Eucalyptus globulus</name>
    <name type="common">Tasmanian blue gum</name>
    <dbReference type="NCBI Taxonomy" id="34317"/>
    <lineage>
        <taxon>Eukaryota</taxon>
        <taxon>Viridiplantae</taxon>
        <taxon>Streptophyta</taxon>
        <taxon>Embryophyta</taxon>
        <taxon>Tracheophyta</taxon>
        <taxon>Spermatophyta</taxon>
        <taxon>Magnoliopsida</taxon>
        <taxon>eudicotyledons</taxon>
        <taxon>Gunneridae</taxon>
        <taxon>Pentapetalae</taxon>
        <taxon>rosids</taxon>
        <taxon>malvids</taxon>
        <taxon>Myrtales</taxon>
        <taxon>Myrtaceae</taxon>
        <taxon>Myrtoideae</taxon>
        <taxon>Eucalypteae</taxon>
        <taxon>Eucalyptus</taxon>
    </lineage>
</organism>
<keyword evidence="2" id="KW-0539">Nucleus</keyword>
<feature type="compositionally biased region" description="Polar residues" evidence="3">
    <location>
        <begin position="192"/>
        <end position="203"/>
    </location>
</feature>
<name>A0ABD3KGN7_EUCGL</name>
<dbReference type="GO" id="GO:0005634">
    <property type="term" value="C:nucleus"/>
    <property type="evidence" value="ECO:0007669"/>
    <property type="project" value="UniProtKB-SubCell"/>
</dbReference>
<evidence type="ECO:0000256" key="3">
    <source>
        <dbReference type="SAM" id="MobiDB-lite"/>
    </source>
</evidence>
<evidence type="ECO:0000313" key="5">
    <source>
        <dbReference type="EMBL" id="KAL3739099.1"/>
    </source>
</evidence>
<dbReference type="SMART" id="SM00300">
    <property type="entry name" value="ChSh"/>
    <property type="match status" value="1"/>
</dbReference>
<dbReference type="Proteomes" id="UP001634007">
    <property type="component" value="Unassembled WGS sequence"/>
</dbReference>
<accession>A0ABD3KGN7</accession>
<dbReference type="InterPro" id="IPR044251">
    <property type="entry name" value="LHP1-like"/>
</dbReference>
<feature type="compositionally biased region" description="Basic residues" evidence="3">
    <location>
        <begin position="320"/>
        <end position="331"/>
    </location>
</feature>
<dbReference type="AlphaFoldDB" id="A0ABD3KGN7"/>
<dbReference type="GO" id="GO:0000792">
    <property type="term" value="C:heterochromatin"/>
    <property type="evidence" value="ECO:0007669"/>
    <property type="project" value="UniProtKB-ARBA"/>
</dbReference>
<dbReference type="InterPro" id="IPR016197">
    <property type="entry name" value="Chromo-like_dom_sf"/>
</dbReference>
<dbReference type="PANTHER" id="PTHR47240:SF2">
    <property type="entry name" value="CHROMO DOMAIN-CONTAINING PROTEIN LHP1"/>
    <property type="match status" value="1"/>
</dbReference>
<feature type="region of interest" description="Disordered" evidence="3">
    <location>
        <begin position="149"/>
        <end position="203"/>
    </location>
</feature>
<dbReference type="InterPro" id="IPR008251">
    <property type="entry name" value="Chromo_shadow_dom"/>
</dbReference>